<dbReference type="Gene3D" id="3.10.350.10">
    <property type="entry name" value="LysM domain"/>
    <property type="match status" value="1"/>
</dbReference>
<evidence type="ECO:0000313" key="7">
    <source>
        <dbReference type="EMBL" id="VAX01357.1"/>
    </source>
</evidence>
<protein>
    <submittedName>
        <fullName evidence="7">N-acetylmuramoyl-L-alanine amidase</fullName>
        <ecNumber evidence="7">3.5.1.28</ecNumber>
    </submittedName>
</protein>
<evidence type="ECO:0000256" key="4">
    <source>
        <dbReference type="ARBA" id="ARBA00022801"/>
    </source>
</evidence>
<dbReference type="GO" id="GO:0009253">
    <property type="term" value="P:peptidoglycan catabolic process"/>
    <property type="evidence" value="ECO:0007669"/>
    <property type="project" value="InterPro"/>
</dbReference>
<comment type="subcellular location">
    <subcellularLocation>
        <location evidence="1">Periplasm</location>
    </subcellularLocation>
</comment>
<dbReference type="SUPFAM" id="SSF54106">
    <property type="entry name" value="LysM domain"/>
    <property type="match status" value="1"/>
</dbReference>
<evidence type="ECO:0000256" key="3">
    <source>
        <dbReference type="ARBA" id="ARBA00022764"/>
    </source>
</evidence>
<evidence type="ECO:0000256" key="2">
    <source>
        <dbReference type="ARBA" id="ARBA00022729"/>
    </source>
</evidence>
<keyword evidence="5" id="KW-0961">Cell wall biogenesis/degradation</keyword>
<dbReference type="Pfam" id="PF01476">
    <property type="entry name" value="LysM"/>
    <property type="match status" value="1"/>
</dbReference>
<sequence>MKYRKRGVVMRLTLRASIILVLVSVVSLVQAVTVQGVRMWPAPDHTRLVFDLNSPVQHSLFVLKSPDRLVIDLKYSKFNGRLPVLANDAFIKHIRYAKRGSNDLRVVLDLKRTIKPKSFVLKPHGEYGHRLVVDLIDSTQSKKRKPIRYDNKIQGKPRDVIIAIDAGHGGDDPGAVGRRGTKEKDVVLAIAKKLKILINRQPGMKAKMIRTGDYYISLRKRVTKARDAQADLFISIHADAFKDRRAHGSSVFVLSENGASSEVASFLAQSENNSDMIGGVKLANKDDLLKHVLVDMLKDSTMEESHDAARHMIKGLKRVNRLHKRHVEQAGFRVLKAPDIPSVLIETAFISNAKEERNLRSRKHQQKLARAIFKGTLSYFKNNPLPGTLLAQKDRKHRIASGDTMSGIAQRYQVSMADIRRANGLKSNKLRVGRTLRIPTYLTNDS</sequence>
<gene>
    <name evidence="7" type="ORF">MNBD_GAMMA21-2612</name>
</gene>
<keyword evidence="3" id="KW-0574">Periplasm</keyword>
<dbReference type="SMART" id="SM00257">
    <property type="entry name" value="LysM"/>
    <property type="match status" value="1"/>
</dbReference>
<evidence type="ECO:0000256" key="1">
    <source>
        <dbReference type="ARBA" id="ARBA00004418"/>
    </source>
</evidence>
<dbReference type="SUPFAM" id="SSF53187">
    <property type="entry name" value="Zn-dependent exopeptidases"/>
    <property type="match status" value="1"/>
</dbReference>
<reference evidence="7" key="1">
    <citation type="submission" date="2018-06" db="EMBL/GenBank/DDBJ databases">
        <authorList>
            <person name="Zhirakovskaya E."/>
        </authorList>
    </citation>
    <scope>NUCLEOTIDE SEQUENCE</scope>
</reference>
<proteinExistence type="predicted"/>
<dbReference type="AlphaFoldDB" id="A0A3B1B8J0"/>
<accession>A0A3B1B8J0</accession>
<dbReference type="SMART" id="SM00646">
    <property type="entry name" value="Ami_3"/>
    <property type="match status" value="1"/>
</dbReference>
<dbReference type="GO" id="GO:0030288">
    <property type="term" value="C:outer membrane-bounded periplasmic space"/>
    <property type="evidence" value="ECO:0007669"/>
    <property type="project" value="TreeGrafter"/>
</dbReference>
<dbReference type="EMBL" id="UOFR01000084">
    <property type="protein sequence ID" value="VAX01357.1"/>
    <property type="molecule type" value="Genomic_DNA"/>
</dbReference>
<dbReference type="InterPro" id="IPR036779">
    <property type="entry name" value="LysM_dom_sf"/>
</dbReference>
<dbReference type="PROSITE" id="PS51782">
    <property type="entry name" value="LYSM"/>
    <property type="match status" value="1"/>
</dbReference>
<dbReference type="InterPro" id="IPR002508">
    <property type="entry name" value="MurNAc-LAA_cat"/>
</dbReference>
<evidence type="ECO:0000256" key="5">
    <source>
        <dbReference type="ARBA" id="ARBA00023316"/>
    </source>
</evidence>
<organism evidence="7">
    <name type="scientific">hydrothermal vent metagenome</name>
    <dbReference type="NCBI Taxonomy" id="652676"/>
    <lineage>
        <taxon>unclassified sequences</taxon>
        <taxon>metagenomes</taxon>
        <taxon>ecological metagenomes</taxon>
    </lineage>
</organism>
<dbReference type="Pfam" id="PF01520">
    <property type="entry name" value="Amidase_3"/>
    <property type="match status" value="1"/>
</dbReference>
<dbReference type="Gene3D" id="2.60.40.3500">
    <property type="match status" value="1"/>
</dbReference>
<dbReference type="EC" id="3.5.1.28" evidence="7"/>
<keyword evidence="2" id="KW-0732">Signal</keyword>
<dbReference type="PANTHER" id="PTHR30404:SF0">
    <property type="entry name" value="N-ACETYLMURAMOYL-L-ALANINE AMIDASE AMIC"/>
    <property type="match status" value="1"/>
</dbReference>
<dbReference type="PANTHER" id="PTHR30404">
    <property type="entry name" value="N-ACETYLMURAMOYL-L-ALANINE AMIDASE"/>
    <property type="match status" value="1"/>
</dbReference>
<dbReference type="Pfam" id="PF11741">
    <property type="entry name" value="AMIN"/>
    <property type="match status" value="1"/>
</dbReference>
<dbReference type="CDD" id="cd00118">
    <property type="entry name" value="LysM"/>
    <property type="match status" value="1"/>
</dbReference>
<feature type="domain" description="LysM" evidence="6">
    <location>
        <begin position="395"/>
        <end position="438"/>
    </location>
</feature>
<dbReference type="FunFam" id="3.40.630.40:FF:000001">
    <property type="entry name" value="N-acetylmuramoyl-L-alanine amidase"/>
    <property type="match status" value="1"/>
</dbReference>
<dbReference type="Gene3D" id="3.40.630.40">
    <property type="entry name" value="Zn-dependent exopeptidases"/>
    <property type="match status" value="1"/>
</dbReference>
<dbReference type="CDD" id="cd02696">
    <property type="entry name" value="MurNAc-LAA"/>
    <property type="match status" value="1"/>
</dbReference>
<dbReference type="GO" id="GO:0071555">
    <property type="term" value="P:cell wall organization"/>
    <property type="evidence" value="ECO:0007669"/>
    <property type="project" value="UniProtKB-KW"/>
</dbReference>
<name>A0A3B1B8J0_9ZZZZ</name>
<keyword evidence="4 7" id="KW-0378">Hydrolase</keyword>
<dbReference type="InterPro" id="IPR018392">
    <property type="entry name" value="LysM"/>
</dbReference>
<dbReference type="InterPro" id="IPR021731">
    <property type="entry name" value="AMIN_dom"/>
</dbReference>
<dbReference type="InterPro" id="IPR050695">
    <property type="entry name" value="N-acetylmuramoyl_amidase_3"/>
</dbReference>
<dbReference type="GO" id="GO:0008745">
    <property type="term" value="F:N-acetylmuramoyl-L-alanine amidase activity"/>
    <property type="evidence" value="ECO:0007669"/>
    <property type="project" value="UniProtKB-EC"/>
</dbReference>
<evidence type="ECO:0000259" key="6">
    <source>
        <dbReference type="PROSITE" id="PS51782"/>
    </source>
</evidence>